<dbReference type="EMBL" id="CP014230">
    <property type="protein sequence ID" value="AMD94089.1"/>
    <property type="molecule type" value="Genomic_DNA"/>
</dbReference>
<accession>A0A0X8JSI6</accession>
<dbReference type="GO" id="GO:0032259">
    <property type="term" value="P:methylation"/>
    <property type="evidence" value="ECO:0007669"/>
    <property type="project" value="UniProtKB-KW"/>
</dbReference>
<organism evidence="4 5">
    <name type="scientific">Desulfomicrobium orale DSM 12838</name>
    <dbReference type="NCBI Taxonomy" id="888061"/>
    <lineage>
        <taxon>Bacteria</taxon>
        <taxon>Pseudomonadati</taxon>
        <taxon>Thermodesulfobacteriota</taxon>
        <taxon>Desulfovibrionia</taxon>
        <taxon>Desulfovibrionales</taxon>
        <taxon>Desulfomicrobiaceae</taxon>
        <taxon>Desulfomicrobium</taxon>
    </lineage>
</organism>
<keyword evidence="3" id="KW-0949">S-adenosyl-L-methionine</keyword>
<dbReference type="KEGG" id="doa:AXF15_09930"/>
<evidence type="ECO:0000313" key="4">
    <source>
        <dbReference type="EMBL" id="AMD94089.1"/>
    </source>
</evidence>
<evidence type="ECO:0000256" key="3">
    <source>
        <dbReference type="ARBA" id="ARBA00022691"/>
    </source>
</evidence>
<dbReference type="RefSeq" id="WP_066608909.1">
    <property type="nucleotide sequence ID" value="NZ_CP014230.1"/>
</dbReference>
<name>A0A0X8JSI6_9BACT</name>
<gene>
    <name evidence="4" type="ORF">AXF15_09930</name>
</gene>
<dbReference type="Proteomes" id="UP000063964">
    <property type="component" value="Chromosome"/>
</dbReference>
<evidence type="ECO:0000313" key="5">
    <source>
        <dbReference type="Proteomes" id="UP000063964"/>
    </source>
</evidence>
<dbReference type="AlphaFoldDB" id="A0A0X8JSI6"/>
<dbReference type="PANTHER" id="PTHR30481">
    <property type="entry name" value="DNA ADENINE METHYLASE"/>
    <property type="match status" value="1"/>
</dbReference>
<dbReference type="GO" id="GO:0006298">
    <property type="term" value="P:mismatch repair"/>
    <property type="evidence" value="ECO:0007669"/>
    <property type="project" value="TreeGrafter"/>
</dbReference>
<dbReference type="Gene3D" id="3.40.50.150">
    <property type="entry name" value="Vaccinia Virus protein VP39"/>
    <property type="match status" value="1"/>
</dbReference>
<reference evidence="5" key="1">
    <citation type="submission" date="2016-02" db="EMBL/GenBank/DDBJ databases">
        <authorList>
            <person name="Holder M.E."/>
            <person name="Ajami N.J."/>
            <person name="Petrosino J.F."/>
        </authorList>
    </citation>
    <scope>NUCLEOTIDE SEQUENCE [LARGE SCALE GENOMIC DNA]</scope>
    <source>
        <strain evidence="5">DSM 12838</strain>
    </source>
</reference>
<proteinExistence type="predicted"/>
<dbReference type="GO" id="GO:0009307">
    <property type="term" value="P:DNA restriction-modification system"/>
    <property type="evidence" value="ECO:0007669"/>
    <property type="project" value="InterPro"/>
</dbReference>
<keyword evidence="1 4" id="KW-0489">Methyltransferase</keyword>
<evidence type="ECO:0000256" key="2">
    <source>
        <dbReference type="ARBA" id="ARBA00022679"/>
    </source>
</evidence>
<dbReference type="InterPro" id="IPR029063">
    <property type="entry name" value="SAM-dependent_MTases_sf"/>
</dbReference>
<evidence type="ECO:0000256" key="1">
    <source>
        <dbReference type="ARBA" id="ARBA00022603"/>
    </source>
</evidence>
<dbReference type="REBASE" id="140119">
    <property type="entry name" value="M.Dor12838ORF9930P"/>
</dbReference>
<dbReference type="GO" id="GO:0043565">
    <property type="term" value="F:sequence-specific DNA binding"/>
    <property type="evidence" value="ECO:0007669"/>
    <property type="project" value="TreeGrafter"/>
</dbReference>
<dbReference type="OrthoDB" id="9805629at2"/>
<dbReference type="InterPro" id="IPR012327">
    <property type="entry name" value="MeTrfase_D12"/>
</dbReference>
<dbReference type="GO" id="GO:0009007">
    <property type="term" value="F:site-specific DNA-methyltransferase (adenine-specific) activity"/>
    <property type="evidence" value="ECO:0007669"/>
    <property type="project" value="UniProtKB-EC"/>
</dbReference>
<keyword evidence="5" id="KW-1185">Reference proteome</keyword>
<sequence>MGYLGSKQASGAYQAIISQMPPHDVYVETHLGGGAVMRLKPPAARSIGVDLDQAALDSFSCPYPVKLVCADAHRFIDEIDYARSGRVLLYVDPPYLHSTRRGKSRYRYEYTDADHVELIRKLQSVPAYVILSGYPSSLYDSLLSDWRTVEFQSMTRGGVRTEKLWMNFDSGFVHWHSYAGRNFTDRQRIKRKASRWAAKFQQLPPAERLAILDALLSVRD</sequence>
<keyword evidence="2" id="KW-0808">Transferase</keyword>
<dbReference type="GO" id="GO:1904047">
    <property type="term" value="F:S-adenosyl-L-methionine binding"/>
    <property type="evidence" value="ECO:0007669"/>
    <property type="project" value="TreeGrafter"/>
</dbReference>
<protein>
    <submittedName>
        <fullName evidence="4">DNA methylase</fullName>
    </submittedName>
</protein>
<dbReference type="STRING" id="888061.AXF15_09930"/>
<dbReference type="SUPFAM" id="SSF53335">
    <property type="entry name" value="S-adenosyl-L-methionine-dependent methyltransferases"/>
    <property type="match status" value="1"/>
</dbReference>